<comment type="similarity">
    <text evidence="2">Belongs to the L6 tetraspanin family.</text>
</comment>
<dbReference type="GeneTree" id="ENSGT01030000234590"/>
<dbReference type="Proteomes" id="UP000261540">
    <property type="component" value="Unplaced"/>
</dbReference>
<evidence type="ECO:0000256" key="3">
    <source>
        <dbReference type="ARBA" id="ARBA00022692"/>
    </source>
</evidence>
<dbReference type="GO" id="GO:0016020">
    <property type="term" value="C:membrane"/>
    <property type="evidence" value="ECO:0007669"/>
    <property type="project" value="UniProtKB-SubCell"/>
</dbReference>
<reference evidence="7" key="2">
    <citation type="submission" date="2025-09" db="UniProtKB">
        <authorList>
            <consortium name="Ensembl"/>
        </authorList>
    </citation>
    <scope>IDENTIFICATION</scope>
</reference>
<keyword evidence="3 6" id="KW-0812">Transmembrane</keyword>
<keyword evidence="5 6" id="KW-0472">Membrane</keyword>
<keyword evidence="8" id="KW-1185">Reference proteome</keyword>
<organism evidence="7 8">
    <name type="scientific">Paramormyrops kingsleyae</name>
    <dbReference type="NCBI Taxonomy" id="1676925"/>
    <lineage>
        <taxon>Eukaryota</taxon>
        <taxon>Metazoa</taxon>
        <taxon>Chordata</taxon>
        <taxon>Craniata</taxon>
        <taxon>Vertebrata</taxon>
        <taxon>Euteleostomi</taxon>
        <taxon>Actinopterygii</taxon>
        <taxon>Neopterygii</taxon>
        <taxon>Teleostei</taxon>
        <taxon>Osteoglossocephala</taxon>
        <taxon>Osteoglossomorpha</taxon>
        <taxon>Osteoglossiformes</taxon>
        <taxon>Mormyridae</taxon>
        <taxon>Paramormyrops</taxon>
    </lineage>
</organism>
<reference evidence="7" key="1">
    <citation type="submission" date="2025-08" db="UniProtKB">
        <authorList>
            <consortium name="Ensembl"/>
        </authorList>
    </citation>
    <scope>IDENTIFICATION</scope>
</reference>
<dbReference type="PANTHER" id="PTHR14198">
    <property type="entry name" value="TRANSMEMBRANE 4 L6 FAMILY MEMBER 1-RELATED"/>
    <property type="match status" value="1"/>
</dbReference>
<evidence type="ECO:0000256" key="6">
    <source>
        <dbReference type="SAM" id="Phobius"/>
    </source>
</evidence>
<name>A0A3B3QXZ3_9TELE</name>
<dbReference type="InterPro" id="IPR008661">
    <property type="entry name" value="L6_membrane"/>
</dbReference>
<feature type="transmembrane region" description="Helical" evidence="6">
    <location>
        <begin position="7"/>
        <end position="27"/>
    </location>
</feature>
<dbReference type="STRING" id="1676925.ENSPKIP00000010998"/>
<dbReference type="Pfam" id="PF05805">
    <property type="entry name" value="L6_membrane"/>
    <property type="match status" value="1"/>
</dbReference>
<feature type="transmembrane region" description="Helical" evidence="6">
    <location>
        <begin position="89"/>
        <end position="115"/>
    </location>
</feature>
<evidence type="ECO:0000313" key="7">
    <source>
        <dbReference type="Ensembl" id="ENSPKIP00000010998.1"/>
    </source>
</evidence>
<sequence>MSSRTFAWRLGVALFVLAICCMLANTLLYFPNWKANYAREENHLSKYVWNFAGISGGGLVIFLSAAVFMNLDDCRRRGNHRSCGTSCALFGSVAAALIGLAGSGYCFVISAMALMEGPPCLTDTEWTYPFENQGGQYLMNHTLWEMCKEPKGVVEWNVTLFSILLVLSGIEALICAVQAIASLLGGLCRGWCHRSHYTLNA</sequence>
<feature type="transmembrane region" description="Helical" evidence="6">
    <location>
        <begin position="47"/>
        <end position="68"/>
    </location>
</feature>
<evidence type="ECO:0000256" key="4">
    <source>
        <dbReference type="ARBA" id="ARBA00022989"/>
    </source>
</evidence>
<dbReference type="PANTHER" id="PTHR14198:SF18">
    <property type="entry name" value="TRANSMEMBRANE 4 L6 FAMILY MEMBER 1"/>
    <property type="match status" value="1"/>
</dbReference>
<evidence type="ECO:0000313" key="8">
    <source>
        <dbReference type="Proteomes" id="UP000261540"/>
    </source>
</evidence>
<dbReference type="Ensembl" id="ENSPKIT00000035137.1">
    <property type="protein sequence ID" value="ENSPKIP00000010998.1"/>
    <property type="gene ID" value="ENSPKIG00000025492.1"/>
</dbReference>
<dbReference type="AlphaFoldDB" id="A0A3B3QXZ3"/>
<feature type="transmembrane region" description="Helical" evidence="6">
    <location>
        <begin position="160"/>
        <end position="184"/>
    </location>
</feature>
<comment type="subcellular location">
    <subcellularLocation>
        <location evidence="1">Membrane</location>
        <topology evidence="1">Multi-pass membrane protein</topology>
    </subcellularLocation>
</comment>
<proteinExistence type="inferred from homology"/>
<protein>
    <submittedName>
        <fullName evidence="7">Transmembrane 4 L six family member 1</fullName>
    </submittedName>
</protein>
<evidence type="ECO:0000256" key="5">
    <source>
        <dbReference type="ARBA" id="ARBA00023136"/>
    </source>
</evidence>
<keyword evidence="4 6" id="KW-1133">Transmembrane helix</keyword>
<evidence type="ECO:0000256" key="1">
    <source>
        <dbReference type="ARBA" id="ARBA00004141"/>
    </source>
</evidence>
<dbReference type="OrthoDB" id="8697884at2759"/>
<accession>A0A3B3QXZ3</accession>
<evidence type="ECO:0000256" key="2">
    <source>
        <dbReference type="ARBA" id="ARBA00006193"/>
    </source>
</evidence>